<feature type="non-terminal residue" evidence="1">
    <location>
        <position position="1"/>
    </location>
</feature>
<sequence length="56" mass="6580">QTEVIVIYDEVENIQNINKLENKPENINDDIFDELINLTKNILILLEKQKATKNIQ</sequence>
<comment type="caution">
    <text evidence="1">The sequence shown here is derived from an EMBL/GenBank/DDBJ whole genome shotgun (WGS) entry which is preliminary data.</text>
</comment>
<dbReference type="EMBL" id="CAJVQC010030853">
    <property type="protein sequence ID" value="CAG8746842.1"/>
    <property type="molecule type" value="Genomic_DNA"/>
</dbReference>
<evidence type="ECO:0000313" key="2">
    <source>
        <dbReference type="Proteomes" id="UP000789920"/>
    </source>
</evidence>
<name>A0ACA9QGA2_9GLOM</name>
<gene>
    <name evidence="1" type="ORF">RPERSI_LOCUS13754</name>
</gene>
<dbReference type="Proteomes" id="UP000789920">
    <property type="component" value="Unassembled WGS sequence"/>
</dbReference>
<protein>
    <submittedName>
        <fullName evidence="1">24866_t:CDS:1</fullName>
    </submittedName>
</protein>
<proteinExistence type="predicted"/>
<accession>A0ACA9QGA2</accession>
<evidence type="ECO:0000313" key="1">
    <source>
        <dbReference type="EMBL" id="CAG8746842.1"/>
    </source>
</evidence>
<organism evidence="1 2">
    <name type="scientific">Racocetra persica</name>
    <dbReference type="NCBI Taxonomy" id="160502"/>
    <lineage>
        <taxon>Eukaryota</taxon>
        <taxon>Fungi</taxon>
        <taxon>Fungi incertae sedis</taxon>
        <taxon>Mucoromycota</taxon>
        <taxon>Glomeromycotina</taxon>
        <taxon>Glomeromycetes</taxon>
        <taxon>Diversisporales</taxon>
        <taxon>Gigasporaceae</taxon>
        <taxon>Racocetra</taxon>
    </lineage>
</organism>
<reference evidence="1" key="1">
    <citation type="submission" date="2021-06" db="EMBL/GenBank/DDBJ databases">
        <authorList>
            <person name="Kallberg Y."/>
            <person name="Tangrot J."/>
            <person name="Rosling A."/>
        </authorList>
    </citation>
    <scope>NUCLEOTIDE SEQUENCE</scope>
    <source>
        <strain evidence="1">MA461A</strain>
    </source>
</reference>
<keyword evidence="2" id="KW-1185">Reference proteome</keyword>